<dbReference type="InterPro" id="IPR036108">
    <property type="entry name" value="4pyrrol_syn_uPrphyn_synt_sf"/>
</dbReference>
<dbReference type="PANTHER" id="PTHR12390:SF0">
    <property type="entry name" value="UROPORPHYRINOGEN-III SYNTHASE"/>
    <property type="match status" value="1"/>
</dbReference>
<dbReference type="InterPro" id="IPR039793">
    <property type="entry name" value="UROS/Hem4"/>
</dbReference>
<dbReference type="SUPFAM" id="SSF69618">
    <property type="entry name" value="HemD-like"/>
    <property type="match status" value="1"/>
</dbReference>
<dbReference type="Proteomes" id="UP000271974">
    <property type="component" value="Unassembled WGS sequence"/>
</dbReference>
<dbReference type="OrthoDB" id="5595751at2759"/>
<proteinExistence type="predicted"/>
<name>A0A433T2I1_ELYCH</name>
<reference evidence="2 3" key="1">
    <citation type="submission" date="2019-01" db="EMBL/GenBank/DDBJ databases">
        <title>A draft genome assembly of the solar-powered sea slug Elysia chlorotica.</title>
        <authorList>
            <person name="Cai H."/>
            <person name="Li Q."/>
            <person name="Fang X."/>
            <person name="Li J."/>
            <person name="Curtis N.E."/>
            <person name="Altenburger A."/>
            <person name="Shibata T."/>
            <person name="Feng M."/>
            <person name="Maeda T."/>
            <person name="Schwartz J.A."/>
            <person name="Shigenobu S."/>
            <person name="Lundholm N."/>
            <person name="Nishiyama T."/>
            <person name="Yang H."/>
            <person name="Hasebe M."/>
            <person name="Li S."/>
            <person name="Pierce S.K."/>
            <person name="Wang J."/>
        </authorList>
    </citation>
    <scope>NUCLEOTIDE SEQUENCE [LARGE SCALE GENOMIC DNA]</scope>
    <source>
        <strain evidence="2">EC2010</strain>
        <tissue evidence="2">Whole organism of an adult</tissue>
    </source>
</reference>
<dbReference type="GO" id="GO:0006782">
    <property type="term" value="P:protoporphyrinogen IX biosynthetic process"/>
    <property type="evidence" value="ECO:0007669"/>
    <property type="project" value="UniProtKB-UniPathway"/>
</dbReference>
<evidence type="ECO:0000313" key="3">
    <source>
        <dbReference type="Proteomes" id="UP000271974"/>
    </source>
</evidence>
<dbReference type="EMBL" id="RQTK01000712">
    <property type="protein sequence ID" value="RUS75778.1"/>
    <property type="molecule type" value="Genomic_DNA"/>
</dbReference>
<keyword evidence="3" id="KW-1185">Reference proteome</keyword>
<dbReference type="GO" id="GO:0005829">
    <property type="term" value="C:cytosol"/>
    <property type="evidence" value="ECO:0007669"/>
    <property type="project" value="TreeGrafter"/>
</dbReference>
<comment type="caution">
    <text evidence="2">The sequence shown here is derived from an EMBL/GenBank/DDBJ whole genome shotgun (WGS) entry which is preliminary data.</text>
</comment>
<sequence>MDGQSEHELKASSKETVFLFKSPKESEHDKFTEVLKHAGFACANIPVLSFQFVNQEDLKSNLSAIHLFSAIIFTSVRAVEAVKNVIQDIEDNLSIYNLQSFAVGHTTVEA</sequence>
<feature type="domain" description="Tetrapyrrole biosynthesis uroporphyrinogen III synthase" evidence="1">
    <location>
        <begin position="30"/>
        <end position="110"/>
    </location>
</feature>
<feature type="non-terminal residue" evidence="2">
    <location>
        <position position="110"/>
    </location>
</feature>
<dbReference type="Pfam" id="PF02602">
    <property type="entry name" value="HEM4"/>
    <property type="match status" value="1"/>
</dbReference>
<protein>
    <recommendedName>
        <fullName evidence="1">Tetrapyrrole biosynthesis uroporphyrinogen III synthase domain-containing protein</fullName>
    </recommendedName>
</protein>
<dbReference type="PANTHER" id="PTHR12390">
    <property type="entry name" value="UROPORPHYRINOGEN III SYNTHASE"/>
    <property type="match status" value="1"/>
</dbReference>
<evidence type="ECO:0000313" key="2">
    <source>
        <dbReference type="EMBL" id="RUS75778.1"/>
    </source>
</evidence>
<dbReference type="STRING" id="188477.A0A433T2I1"/>
<dbReference type="UniPathway" id="UPA00251">
    <property type="reaction ID" value="UER00320"/>
</dbReference>
<dbReference type="InterPro" id="IPR003754">
    <property type="entry name" value="4pyrrol_synth_uPrphyn_synth"/>
</dbReference>
<accession>A0A433T2I1</accession>
<dbReference type="GO" id="GO:0004852">
    <property type="term" value="F:uroporphyrinogen-III synthase activity"/>
    <property type="evidence" value="ECO:0007669"/>
    <property type="project" value="InterPro"/>
</dbReference>
<organism evidence="2 3">
    <name type="scientific">Elysia chlorotica</name>
    <name type="common">Eastern emerald elysia</name>
    <name type="synonym">Sea slug</name>
    <dbReference type="NCBI Taxonomy" id="188477"/>
    <lineage>
        <taxon>Eukaryota</taxon>
        <taxon>Metazoa</taxon>
        <taxon>Spiralia</taxon>
        <taxon>Lophotrochozoa</taxon>
        <taxon>Mollusca</taxon>
        <taxon>Gastropoda</taxon>
        <taxon>Heterobranchia</taxon>
        <taxon>Euthyneura</taxon>
        <taxon>Panpulmonata</taxon>
        <taxon>Sacoglossa</taxon>
        <taxon>Placobranchoidea</taxon>
        <taxon>Plakobranchidae</taxon>
        <taxon>Elysia</taxon>
    </lineage>
</organism>
<dbReference type="Gene3D" id="3.40.50.10090">
    <property type="match status" value="1"/>
</dbReference>
<dbReference type="GO" id="GO:0006780">
    <property type="term" value="P:uroporphyrinogen III biosynthetic process"/>
    <property type="evidence" value="ECO:0007669"/>
    <property type="project" value="InterPro"/>
</dbReference>
<gene>
    <name evidence="2" type="ORF">EGW08_016464</name>
</gene>
<evidence type="ECO:0000259" key="1">
    <source>
        <dbReference type="Pfam" id="PF02602"/>
    </source>
</evidence>
<dbReference type="AlphaFoldDB" id="A0A433T2I1"/>